<feature type="compositionally biased region" description="Low complexity" evidence="19">
    <location>
        <begin position="165"/>
        <end position="181"/>
    </location>
</feature>
<evidence type="ECO:0000256" key="8">
    <source>
        <dbReference type="ARBA" id="ARBA00022475"/>
    </source>
</evidence>
<keyword evidence="13 20" id="KW-1133">Transmembrane helix</keyword>
<evidence type="ECO:0000256" key="1">
    <source>
        <dbReference type="ARBA" id="ARBA00001698"/>
    </source>
</evidence>
<sequence>MTEDQQGTGGQQGRAPAGEASPAGSGTPAAGAAPAASPDPAPFPRRRDLRLGRAAPPAPTGPTPTAEEAPGSTAHPVPGVQTVPEAPAAGASARTDSPRRQAAERRRVEAEAERVSGPIPIVTPAMVGAGAAARGETASGAAAVPAVRTGSTAHPPGADSSDAASTGPGSTDPDPGAPAADLPESAYGHGFVTPIAAPEAPPAGKDYGRAGRNLPAAIGVGVLLGGGVFASLLFYPPSFLIIALAGILAAMWELANALSRSGSVVARVPTITAASCMLLATYLGGREALWVTFTVGAGAILLFTLFERRPNPVKDVCLSLFALTYVGLMAAFVVHMLTFEQGNLLVICFLSLVVASDVGGYAFGVLWGKHPIAPRISPKKSWEGYAGSAIIATAVGMCMAGFVFDAPLWTGAVLGFVIPAFATLGDFSESMIKRDLDLKDMGTLLPGHGGVMDRLDSILPTAPIALILFSFLPGYIT</sequence>
<keyword evidence="8" id="KW-1003">Cell membrane</keyword>
<keyword evidence="14" id="KW-0443">Lipid metabolism</keyword>
<evidence type="ECO:0000256" key="11">
    <source>
        <dbReference type="ARBA" id="ARBA00022692"/>
    </source>
</evidence>
<organism evidence="21 22">
    <name type="scientific">Brevibacterium pityocampae</name>
    <dbReference type="NCBI Taxonomy" id="506594"/>
    <lineage>
        <taxon>Bacteria</taxon>
        <taxon>Bacillati</taxon>
        <taxon>Actinomycetota</taxon>
        <taxon>Actinomycetes</taxon>
        <taxon>Micrococcales</taxon>
        <taxon>Brevibacteriaceae</taxon>
        <taxon>Brevibacterium</taxon>
    </lineage>
</organism>
<feature type="transmembrane region" description="Helical" evidence="20">
    <location>
        <begin position="239"/>
        <end position="257"/>
    </location>
</feature>
<name>A0ABP8JTY9_9MICO</name>
<evidence type="ECO:0000256" key="13">
    <source>
        <dbReference type="ARBA" id="ARBA00022989"/>
    </source>
</evidence>
<keyword evidence="16" id="KW-0594">Phospholipid biosynthesis</keyword>
<evidence type="ECO:0000256" key="5">
    <source>
        <dbReference type="ARBA" id="ARBA00010185"/>
    </source>
</evidence>
<reference evidence="22" key="1">
    <citation type="journal article" date="2019" name="Int. J. Syst. Evol. Microbiol.">
        <title>The Global Catalogue of Microorganisms (GCM) 10K type strain sequencing project: providing services to taxonomists for standard genome sequencing and annotation.</title>
        <authorList>
            <consortium name="The Broad Institute Genomics Platform"/>
            <consortium name="The Broad Institute Genome Sequencing Center for Infectious Disease"/>
            <person name="Wu L."/>
            <person name="Ma J."/>
        </authorList>
    </citation>
    <scope>NUCLEOTIDE SEQUENCE [LARGE SCALE GENOMIC DNA]</scope>
    <source>
        <strain evidence="22">JCM 17808</strain>
    </source>
</reference>
<evidence type="ECO:0000256" key="16">
    <source>
        <dbReference type="ARBA" id="ARBA00023209"/>
    </source>
</evidence>
<evidence type="ECO:0000256" key="20">
    <source>
        <dbReference type="SAM" id="Phobius"/>
    </source>
</evidence>
<dbReference type="GO" id="GO:0016779">
    <property type="term" value="F:nucleotidyltransferase activity"/>
    <property type="evidence" value="ECO:0007669"/>
    <property type="project" value="UniProtKB-KW"/>
</dbReference>
<feature type="transmembrane region" description="Helical" evidence="20">
    <location>
        <begin position="288"/>
        <end position="306"/>
    </location>
</feature>
<dbReference type="Pfam" id="PF01148">
    <property type="entry name" value="CTP_transf_1"/>
    <property type="match status" value="1"/>
</dbReference>
<accession>A0ABP8JTY9</accession>
<keyword evidence="15 20" id="KW-0472">Membrane</keyword>
<feature type="compositionally biased region" description="Low complexity" evidence="19">
    <location>
        <begin position="13"/>
        <end position="36"/>
    </location>
</feature>
<keyword evidence="11 18" id="KW-0812">Transmembrane</keyword>
<feature type="transmembrane region" description="Helical" evidence="20">
    <location>
        <begin position="384"/>
        <end position="402"/>
    </location>
</feature>
<feature type="transmembrane region" description="Helical" evidence="20">
    <location>
        <begin position="318"/>
        <end position="338"/>
    </location>
</feature>
<dbReference type="PROSITE" id="PS01315">
    <property type="entry name" value="CDS"/>
    <property type="match status" value="1"/>
</dbReference>
<feature type="transmembrane region" description="Helical" evidence="20">
    <location>
        <begin position="264"/>
        <end position="282"/>
    </location>
</feature>
<evidence type="ECO:0000256" key="14">
    <source>
        <dbReference type="ARBA" id="ARBA00023098"/>
    </source>
</evidence>
<keyword evidence="22" id="KW-1185">Reference proteome</keyword>
<comment type="pathway">
    <text evidence="3 18">Phospholipid metabolism; CDP-diacylglycerol biosynthesis; CDP-diacylglycerol from sn-glycerol 3-phosphate: step 3/3.</text>
</comment>
<evidence type="ECO:0000256" key="10">
    <source>
        <dbReference type="ARBA" id="ARBA00022679"/>
    </source>
</evidence>
<evidence type="ECO:0000256" key="12">
    <source>
        <dbReference type="ARBA" id="ARBA00022695"/>
    </source>
</evidence>
<evidence type="ECO:0000256" key="7">
    <source>
        <dbReference type="ARBA" id="ARBA00019373"/>
    </source>
</evidence>
<keyword evidence="9" id="KW-0444">Lipid biosynthesis</keyword>
<dbReference type="InterPro" id="IPR000374">
    <property type="entry name" value="PC_trans"/>
</dbReference>
<evidence type="ECO:0000256" key="3">
    <source>
        <dbReference type="ARBA" id="ARBA00005119"/>
    </source>
</evidence>
<protein>
    <recommendedName>
        <fullName evidence="7 18">Phosphatidate cytidylyltransferase</fullName>
        <ecNumber evidence="6 18">2.7.7.41</ecNumber>
    </recommendedName>
</protein>
<keyword evidence="17" id="KW-1208">Phospholipid metabolism</keyword>
<evidence type="ECO:0000313" key="21">
    <source>
        <dbReference type="EMBL" id="GAA4395716.1"/>
    </source>
</evidence>
<feature type="region of interest" description="Disordered" evidence="19">
    <location>
        <begin position="1"/>
        <end position="115"/>
    </location>
</feature>
<comment type="caution">
    <text evidence="21">The sequence shown here is derived from an EMBL/GenBank/DDBJ whole genome shotgun (WGS) entry which is preliminary data.</text>
</comment>
<feature type="region of interest" description="Disordered" evidence="19">
    <location>
        <begin position="142"/>
        <end position="183"/>
    </location>
</feature>
<evidence type="ECO:0000256" key="19">
    <source>
        <dbReference type="SAM" id="MobiDB-lite"/>
    </source>
</evidence>
<evidence type="ECO:0000256" key="4">
    <source>
        <dbReference type="ARBA" id="ARBA00005189"/>
    </source>
</evidence>
<feature type="compositionally biased region" description="Basic and acidic residues" evidence="19">
    <location>
        <begin position="96"/>
        <end position="114"/>
    </location>
</feature>
<comment type="subcellular location">
    <subcellularLocation>
        <location evidence="2">Cell membrane</location>
        <topology evidence="2">Multi-pass membrane protein</topology>
    </subcellularLocation>
</comment>
<dbReference type="Proteomes" id="UP001500642">
    <property type="component" value="Unassembled WGS sequence"/>
</dbReference>
<dbReference type="PANTHER" id="PTHR46382">
    <property type="entry name" value="PHOSPHATIDATE CYTIDYLYLTRANSFERASE"/>
    <property type="match status" value="1"/>
</dbReference>
<dbReference type="PANTHER" id="PTHR46382:SF1">
    <property type="entry name" value="PHOSPHATIDATE CYTIDYLYLTRANSFERASE"/>
    <property type="match status" value="1"/>
</dbReference>
<evidence type="ECO:0000256" key="6">
    <source>
        <dbReference type="ARBA" id="ARBA00012487"/>
    </source>
</evidence>
<dbReference type="EMBL" id="BAABGL010000036">
    <property type="protein sequence ID" value="GAA4395716.1"/>
    <property type="molecule type" value="Genomic_DNA"/>
</dbReference>
<evidence type="ECO:0000256" key="2">
    <source>
        <dbReference type="ARBA" id="ARBA00004651"/>
    </source>
</evidence>
<feature type="transmembrane region" description="Helical" evidence="20">
    <location>
        <begin position="344"/>
        <end position="363"/>
    </location>
</feature>
<evidence type="ECO:0000256" key="9">
    <source>
        <dbReference type="ARBA" id="ARBA00022516"/>
    </source>
</evidence>
<evidence type="ECO:0000256" key="18">
    <source>
        <dbReference type="RuleBase" id="RU003938"/>
    </source>
</evidence>
<evidence type="ECO:0000256" key="17">
    <source>
        <dbReference type="ARBA" id="ARBA00023264"/>
    </source>
</evidence>
<comment type="pathway">
    <text evidence="4">Lipid metabolism.</text>
</comment>
<comment type="similarity">
    <text evidence="5 18">Belongs to the CDS family.</text>
</comment>
<proteinExistence type="inferred from homology"/>
<keyword evidence="10 18" id="KW-0808">Transferase</keyword>
<feature type="transmembrane region" description="Helical" evidence="20">
    <location>
        <begin position="408"/>
        <end position="427"/>
    </location>
</feature>
<keyword evidence="12 18" id="KW-0548">Nucleotidyltransferase</keyword>
<evidence type="ECO:0000313" key="22">
    <source>
        <dbReference type="Proteomes" id="UP001500642"/>
    </source>
</evidence>
<dbReference type="RefSeq" id="WP_345032692.1">
    <property type="nucleotide sequence ID" value="NZ_BAABGL010000036.1"/>
</dbReference>
<evidence type="ECO:0000256" key="15">
    <source>
        <dbReference type="ARBA" id="ARBA00023136"/>
    </source>
</evidence>
<comment type="catalytic activity">
    <reaction evidence="1 18">
        <text>a 1,2-diacyl-sn-glycero-3-phosphate + CTP + H(+) = a CDP-1,2-diacyl-sn-glycerol + diphosphate</text>
        <dbReference type="Rhea" id="RHEA:16229"/>
        <dbReference type="ChEBI" id="CHEBI:15378"/>
        <dbReference type="ChEBI" id="CHEBI:33019"/>
        <dbReference type="ChEBI" id="CHEBI:37563"/>
        <dbReference type="ChEBI" id="CHEBI:58332"/>
        <dbReference type="ChEBI" id="CHEBI:58608"/>
        <dbReference type="EC" id="2.7.7.41"/>
    </reaction>
</comment>
<feature type="transmembrane region" description="Helical" evidence="20">
    <location>
        <begin position="214"/>
        <end position="233"/>
    </location>
</feature>
<gene>
    <name evidence="21" type="ORF">GCM10023167_26290</name>
</gene>
<dbReference type="EC" id="2.7.7.41" evidence="6 18"/>